<dbReference type="SMART" id="SM00044">
    <property type="entry name" value="CYCc"/>
    <property type="match status" value="1"/>
</dbReference>
<evidence type="ECO:0000256" key="1">
    <source>
        <dbReference type="ARBA" id="ARBA00004141"/>
    </source>
</evidence>
<evidence type="ECO:0000256" key="6">
    <source>
        <dbReference type="SAM" id="Phobius"/>
    </source>
</evidence>
<keyword evidence="3 6" id="KW-1133">Transmembrane helix</keyword>
<dbReference type="EMBL" id="CAMXCT020000930">
    <property type="protein sequence ID" value="CAL1138252.1"/>
    <property type="molecule type" value="Genomic_DNA"/>
</dbReference>
<evidence type="ECO:0000256" key="5">
    <source>
        <dbReference type="SAM" id="MobiDB-lite"/>
    </source>
</evidence>
<feature type="region of interest" description="Disordered" evidence="5">
    <location>
        <begin position="912"/>
        <end position="937"/>
    </location>
</feature>
<dbReference type="OrthoDB" id="415871at2759"/>
<dbReference type="InterPro" id="IPR036397">
    <property type="entry name" value="RNaseH_sf"/>
</dbReference>
<organism evidence="8">
    <name type="scientific">Cladocopium goreaui</name>
    <dbReference type="NCBI Taxonomy" id="2562237"/>
    <lineage>
        <taxon>Eukaryota</taxon>
        <taxon>Sar</taxon>
        <taxon>Alveolata</taxon>
        <taxon>Dinophyceae</taxon>
        <taxon>Suessiales</taxon>
        <taxon>Symbiodiniaceae</taxon>
        <taxon>Cladocopium</taxon>
    </lineage>
</organism>
<protein>
    <submittedName>
        <fullName evidence="9">Adenylate cyclase 1 (ATP pyrophosphate-lyase 1 ) (Adenylyl cyclase 1)</fullName>
    </submittedName>
</protein>
<dbReference type="GO" id="GO:0009190">
    <property type="term" value="P:cyclic nucleotide biosynthetic process"/>
    <property type="evidence" value="ECO:0007669"/>
    <property type="project" value="InterPro"/>
</dbReference>
<dbReference type="Gene3D" id="3.30.70.1230">
    <property type="entry name" value="Nucleotide cyclase"/>
    <property type="match status" value="1"/>
</dbReference>
<dbReference type="GO" id="GO:0035556">
    <property type="term" value="P:intracellular signal transduction"/>
    <property type="evidence" value="ECO:0007669"/>
    <property type="project" value="InterPro"/>
</dbReference>
<feature type="compositionally biased region" description="Basic and acidic residues" evidence="5">
    <location>
        <begin position="921"/>
        <end position="936"/>
    </location>
</feature>
<dbReference type="PANTHER" id="PTHR43336">
    <property type="entry name" value="OXYGEN SENSOR HISTIDINE KINASE RESPONSE REGULATOR DEVS/DOSS"/>
    <property type="match status" value="1"/>
</dbReference>
<dbReference type="EMBL" id="CAMXCT030000930">
    <property type="protein sequence ID" value="CAL4772189.1"/>
    <property type="molecule type" value="Genomic_DNA"/>
</dbReference>
<keyword evidence="10" id="KW-1185">Reference proteome</keyword>
<reference evidence="9 10" key="2">
    <citation type="submission" date="2024-05" db="EMBL/GenBank/DDBJ databases">
        <authorList>
            <person name="Chen Y."/>
            <person name="Shah S."/>
            <person name="Dougan E. K."/>
            <person name="Thang M."/>
            <person name="Chan C."/>
        </authorList>
    </citation>
    <scope>NUCLEOTIDE SEQUENCE [LARGE SCALE GENOMIC DNA]</scope>
</reference>
<dbReference type="InterPro" id="IPR001054">
    <property type="entry name" value="A/G_cyclase"/>
</dbReference>
<feature type="region of interest" description="Disordered" evidence="5">
    <location>
        <begin position="968"/>
        <end position="1004"/>
    </location>
</feature>
<comment type="subcellular location">
    <subcellularLocation>
        <location evidence="1">Membrane</location>
        <topology evidence="1">Multi-pass membrane protein</topology>
    </subcellularLocation>
</comment>
<dbReference type="CDD" id="cd07302">
    <property type="entry name" value="CHD"/>
    <property type="match status" value="1"/>
</dbReference>
<dbReference type="SUPFAM" id="SSF55073">
    <property type="entry name" value="Nucleotide cyclase"/>
    <property type="match status" value="1"/>
</dbReference>
<dbReference type="GO" id="GO:0003676">
    <property type="term" value="F:nucleic acid binding"/>
    <property type="evidence" value="ECO:0007669"/>
    <property type="project" value="InterPro"/>
</dbReference>
<evidence type="ECO:0000313" key="9">
    <source>
        <dbReference type="EMBL" id="CAL4772189.1"/>
    </source>
</evidence>
<dbReference type="InterPro" id="IPR029787">
    <property type="entry name" value="Nucleotide_cyclase"/>
</dbReference>
<sequence length="3868" mass="433587">MYVRTWFVHHVHLQSSPTSKILEFHEDWRRWVPDLLSSWREHIRPLEEVDFCVVTPDPYKGYLTQVVHADLIISQGRWTHRQPGLVTTHYQGRLAPPHTYAIAASFVHTISGFHIATAANAIDWCLSPQHRCSATYGWDVIPISQEPVHRMQRGHGFTLVVHNDFTAASSSNDFDQGGGSNAFAPERSDAGEEWNGNEAFDFAPNQGQSPRGSDPPQDQHPDDHEGPHDDSDASVHSADLGVLVYRLNAPEAHCFATWTTYASILDDLIHGLRLPRNQVRCFHRLAVAPIGVRVPSEEAVILQSVDDVTPGSEEKLILIDLVIHYQPLASGLLVPPAAQRQVWKVNPQIHRDQILLLLQLYAYCRDQGDRCLIHKNHALWAAADRTVHHIAHGDSVRVQVPPPQSSHVDTDIAIAFSCEESRDGVHLSMMQQTVRVLQEHTDFGQIQCKSDPSEQDDWSSIEPRFDRGREGTRTPYFYANFIPGHLRQLTGAVDTAGLIEMEEGGQVAYITTWYLHHADSKVCRVPRSVRLTDQPESWRDQIVAVWHDVIRPDWPARLRLVLPQPPCSRFECNQAHVFVEQGQLADHIAFLISIVDLASSDLRVLSITHSAHSDEPLQTARSIVHKANPLHFGPQSRANVLWKDRLFAQYEPDILDEGTNVIVRITASDEAVDADSTSLMQQGSDPSSSPFRFNPLAPEFHPSQPLPTSQNCDDEFIEDLRDIWTASAFSWEDEVSTINVAIWFTDHSWIQPHGSHYRIARLWPDRSTWKATIEAAWADHRVPGAPLEHHVVAPQPILEDQRFCAHIILLQNPREDWVTSLVTFHEENNLHTPWKQMAVTTHEHILLENLFRAMDLYDACISRTPTFICTAWYLRVHLRVGTPLPGRSGYGIHGRLQRLTNVQPANVGSDHTAFLQLPSPKGERQTRGSVAHDHGPPGELTSTFAITVIHGTADEALLPSYIEEPTASSLDDKHKAKPSPSWPSAQPKGSHAPFFTQPEPREEPPDCLLKLGISPDELQHFFNSAKGTLHTSFEGLGLEANLYELLSSLPLLEDVLPDRYIIYVDGSSQGQQKHRPTDWVEEVGIPDAWAMLVLAESYATDSDAPRLSLVGWTAQQVRYSAQSPYHLGATSVGSLTAEREGLTWAFLWRLGLNQRTPTLMRSDSLLTIQQAQGQIGTAIIEASFNCLRGAYQALDFALPVDHLKLQHVFGHSGEPFNDFTDHVAKLEAQSSFFIRRPALDMDKWRTRIPFLWMLFGEKYGGPTFFPNGFDVMAPALPSTTGPASTVVAEEHTAIRSCLTIQVSLCTANILSMYCSPEGFAGKLGYLTEQFHAHALLIGGLQETRTPQGQCTSQQVLRLASGADHGHGGVELWVSLRQPYCYVDETPEYLQASYFQVLRATPRILLVRVKAPFWNALLLVGHAPHSGKPQQECQEWWDSLTELTQHFRGTLPLFVMIDANAEPGPADGSCVFGAMRRESKNTPLWRAFLHSFQLTLPQTCSHHVGGLDTWVSPDGLTSHCLDYIAIPRDHLEHCTRSQLSESFDLGNEQRDHTPLAVQLQWYEQGISAVASKASTTTFDRPSISEKDLTGFLKDFTGASWQTDVESQIQHFNGAVLHDLSQFCPPVRRGPKKTFISGDIWTIRKAKLQHRQALHLLRKRQTLEATWCCFRAWKRHDAEFSAEAAFNYGTTLQCHALHHYVAFRHHAQKLKAALRIAKCKGIVERIDKLGSSAPASAILHTLKPFIGSGNAKMRGRQPLPNITTDEGLPCSDPAVALDRWISFFGTMEGGERISVEEQRSFWLANLQELRMSHCSLDVADLPSLTDLEAAFRQVKTGKATGPDRIPAEICNKHPALMAKFTYPLLLKIILHGQEPLKHKGGRLIPLWKGKLSQSLCEAYRSILISSHIGKCLHRTIRLKQSSTYEAYLQHQQIGGQRKAPVVLGVHLARSFLRFQQCARRPSALLFLDLTEAFYRVLRPLALEGICHDDVLAAMAQRLNLGPHLLADLQAHLRAPCATTRANLPSHLCRALRALHLDTHWHIGDQSDVCRTTIGTRPGDAFADVVFGYLWSRVLADFKAVVGADEVFDSFPDDQGPRLYNAPVETGPDAKVFVGPCWMDDLCVALSADNGDALISKVQFVTGELLDHCLAHAMTPNLAAGKTELMFSLRGRGARKLRVQLFGPSAPRVLPVLGEYHLHQVRVVQQYTHLGGILHHSGDLRAEIRRRLGIAHAAFTQHRKLLFANKHFPLVRRVELFQSLVLSKLTFGTESWTFSDIKLKSFLHATVMRLYRRLLSQAGDQHLTDDFILSMTGLPSPTELFRVQRLRYLGTLFGCRHLVDWGLLNADGEWVTLIEDDLRWLGYQLLDATHLNPPETHPQEWLAVAQHHPRYWKRLVRRGVLHAIKQRSREQQLIQFHQGIRDFLHLHGLLPEQPDSFHGLSEDQPQATYGCMFCGCRHKSRGGEGAHQNRAHGWINPVRHLYENTQCGSCMKEYHTATKLKAHLLHSFACRSQLIGSGLRFTPLPGSGSTVEADKEKLHDRLLPPLPVHGPNQEPRPPRDFDGIDWSLHDDCCLAFLDAETEDEAISWVRSRITQHPISWTMCRTTLWQLATTVTEHAHEDALRHLEGSVLSERIKHLADPRSWSFLQTDFERTHEEGRLGQLETELLRCQVPADWSPPRCFGKHRIVLHAFSGRRRLGDFQYYLDSFLADHGSGIVVHTVSLDIVVDSVKGDISKPDIRKFWLHGIDEGWIVAFLAGPRVIRTAEDLWGLAHLRLRELEQIDVGNLLLCFSAEAFLRLVRVGGSATIEHPREPEEPHFASIWKLPLFQMLLLLPGVELHSLSQGFLGAPSCKPTSLLCLNLPGICRAIVKNQVTSTMPKGAAIGKTVTGQWATSSLKEYPPALNRALAEEFSHAISVAPLDESVAIDDDFLLACKDMTVARAATTVTKGMASDEDLRVSKFLQSITNKKPFIIFFFLLTMYILIFPDLINIFTDSDADESLLTVNTVIFFLFLFELTLILFVDGWYVLSIPFILDAVSLVSIFLDTWFMAEIAVDSKGSSLSRLARSSRIARIARIGRVARVTKLIPRVLKLCRKQSNALAEQLLLRRLWRLFQYLDASGAGKVSVFDLKIFYLALLQECPHVRPDKVDVVKLLRKDTELLLNCGHDENGIIMENKPVLTVEDFSQIFMGTGLGVLLVEFHRQDLESDGGSVWALTQRLSDSTAMKVCVGILALVATMSLLEVDTIDHAPSHGLAQLDKIARDVHQARHVTVQGNSTDWSYLCVQIKIYKGHNDLMYMYLDGWEHFDENQCLTPTGANSALRVSEAYALQRSDDLVEEAKLRATEYEKSCWYIDQFVDCDEFLAGRYSSNENRTLSIALVDLSSKAKEAAFWSLMMVLAVLIQIPLSVYVLNLKISTFSTTLLQPLRSLVDDMVAMSSLDLVKIDDHTAPGMLTSKSKDKIKTAEELENLNAAFRAMRSAIRSWSLFVPPSVVERFYDAGLEAKVGVTRCEVTVLFCDIDGFEETCREIDADAVLSNLTGVLGTIADEIQLQQGTFLEFISDEVMAVFNAPNKLPGHASAGLQCAIAIQKAVRKHKVRVGDEERPIRVRVGVHTASILAGNIGSHQRIKYGLLGDGVNLAARMKGLNSKYGTCTLCSQNCLAESLKQNPLNLATRPVDLVAVKGKTEPTKICEVMGYLSDEANLAEAVRRHQRGFDLYLERKFKQAKEKFEEVGSFLAVADYALEDETSQMMIDRCEEYMKNPPPAEWDGVEHLKSKSFQVGQRQKSAAKMTEMGEEAQQAKMAQERANGMVPEEEIFLLADEEDTHDDDARAKPCANACTWNAMLCRSNQEEVAPVQVQAASVPTLLDI</sequence>
<feature type="domain" description="Guanylate cyclase" evidence="7">
    <location>
        <begin position="3511"/>
        <end position="3642"/>
    </location>
</feature>
<feature type="transmembrane region" description="Helical" evidence="6">
    <location>
        <begin position="3387"/>
        <end position="3409"/>
    </location>
</feature>
<evidence type="ECO:0000256" key="2">
    <source>
        <dbReference type="ARBA" id="ARBA00022692"/>
    </source>
</evidence>
<comment type="caution">
    <text evidence="8">The sequence shown here is derived from an EMBL/GenBank/DDBJ whole genome shotgun (WGS) entry which is preliminary data.</text>
</comment>
<dbReference type="PROSITE" id="PS50125">
    <property type="entry name" value="GUANYLATE_CYCLASE_2"/>
    <property type="match status" value="1"/>
</dbReference>
<feature type="transmembrane region" description="Helical" evidence="6">
    <location>
        <begin position="2969"/>
        <end position="2987"/>
    </location>
</feature>
<keyword evidence="4 6" id="KW-0472">Membrane</keyword>
<dbReference type="InterPro" id="IPR027359">
    <property type="entry name" value="Volt_channel_dom_sf"/>
</dbReference>
<dbReference type="GO" id="GO:0016020">
    <property type="term" value="C:membrane"/>
    <property type="evidence" value="ECO:0007669"/>
    <property type="project" value="UniProtKB-SubCell"/>
</dbReference>
<feature type="transmembrane region" description="Helical" evidence="6">
    <location>
        <begin position="3026"/>
        <end position="3048"/>
    </location>
</feature>
<name>A0A9P1FSJ4_9DINO</name>
<evidence type="ECO:0000313" key="10">
    <source>
        <dbReference type="Proteomes" id="UP001152797"/>
    </source>
</evidence>
<dbReference type="PANTHER" id="PTHR43336:SF3">
    <property type="entry name" value="GUANYLATE CYCLASE DOMAIN-CONTAINING PROTEIN"/>
    <property type="match status" value="1"/>
</dbReference>
<evidence type="ECO:0000313" key="8">
    <source>
        <dbReference type="EMBL" id="CAI3984877.1"/>
    </source>
</evidence>
<dbReference type="Pfam" id="PF00211">
    <property type="entry name" value="Guanylate_cyc"/>
    <property type="match status" value="1"/>
</dbReference>
<dbReference type="Proteomes" id="UP001152797">
    <property type="component" value="Unassembled WGS sequence"/>
</dbReference>
<evidence type="ECO:0000256" key="3">
    <source>
        <dbReference type="ARBA" id="ARBA00022989"/>
    </source>
</evidence>
<reference evidence="8" key="1">
    <citation type="submission" date="2022-10" db="EMBL/GenBank/DDBJ databases">
        <authorList>
            <person name="Chen Y."/>
            <person name="Dougan E. K."/>
            <person name="Chan C."/>
            <person name="Rhodes N."/>
            <person name="Thang M."/>
        </authorList>
    </citation>
    <scope>NUCLEOTIDE SEQUENCE</scope>
</reference>
<gene>
    <name evidence="8" type="ORF">C1SCF055_LOCUS12378</name>
</gene>
<dbReference type="EMBL" id="CAMXCT010000930">
    <property type="protein sequence ID" value="CAI3984877.1"/>
    <property type="molecule type" value="Genomic_DNA"/>
</dbReference>
<dbReference type="InterPro" id="IPR036691">
    <property type="entry name" value="Endo/exonu/phosph_ase_sf"/>
</dbReference>
<evidence type="ECO:0000259" key="7">
    <source>
        <dbReference type="PROSITE" id="PS50125"/>
    </source>
</evidence>
<dbReference type="Gene3D" id="3.60.10.10">
    <property type="entry name" value="Endonuclease/exonuclease/phosphatase"/>
    <property type="match status" value="1"/>
</dbReference>
<dbReference type="SUPFAM" id="SSF56219">
    <property type="entry name" value="DNase I-like"/>
    <property type="match status" value="1"/>
</dbReference>
<dbReference type="Gene3D" id="3.30.420.10">
    <property type="entry name" value="Ribonuclease H-like superfamily/Ribonuclease H"/>
    <property type="match status" value="1"/>
</dbReference>
<feature type="region of interest" description="Disordered" evidence="5">
    <location>
        <begin position="171"/>
        <end position="233"/>
    </location>
</feature>
<accession>A0A9P1FSJ4</accession>
<dbReference type="Gene3D" id="1.20.120.350">
    <property type="entry name" value="Voltage-gated potassium channels. Chain C"/>
    <property type="match status" value="1"/>
</dbReference>
<evidence type="ECO:0000256" key="4">
    <source>
        <dbReference type="ARBA" id="ARBA00023136"/>
    </source>
</evidence>
<feature type="transmembrane region" description="Helical" evidence="6">
    <location>
        <begin position="2999"/>
        <end position="3020"/>
    </location>
</feature>
<keyword evidence="2 6" id="KW-0812">Transmembrane</keyword>
<proteinExistence type="predicted"/>
<feature type="compositionally biased region" description="Basic and acidic residues" evidence="5">
    <location>
        <begin position="217"/>
        <end position="233"/>
    </location>
</feature>